<feature type="compositionally biased region" description="Low complexity" evidence="1">
    <location>
        <begin position="666"/>
        <end position="691"/>
    </location>
</feature>
<evidence type="ECO:0000313" key="3">
    <source>
        <dbReference type="Proteomes" id="UP000612055"/>
    </source>
</evidence>
<gene>
    <name evidence="2" type="ORF">HYH03_017379</name>
</gene>
<evidence type="ECO:0000313" key="2">
    <source>
        <dbReference type="EMBL" id="KAG2483783.1"/>
    </source>
</evidence>
<proteinExistence type="predicted"/>
<feature type="region of interest" description="Disordered" evidence="1">
    <location>
        <begin position="518"/>
        <end position="541"/>
    </location>
</feature>
<feature type="compositionally biased region" description="Low complexity" evidence="1">
    <location>
        <begin position="154"/>
        <end position="164"/>
    </location>
</feature>
<dbReference type="AlphaFoldDB" id="A0A835XGR1"/>
<feature type="compositionally biased region" description="Low complexity" evidence="1">
    <location>
        <begin position="518"/>
        <end position="540"/>
    </location>
</feature>
<organism evidence="2 3">
    <name type="scientific">Edaphochlamys debaryana</name>
    <dbReference type="NCBI Taxonomy" id="47281"/>
    <lineage>
        <taxon>Eukaryota</taxon>
        <taxon>Viridiplantae</taxon>
        <taxon>Chlorophyta</taxon>
        <taxon>core chlorophytes</taxon>
        <taxon>Chlorophyceae</taxon>
        <taxon>CS clade</taxon>
        <taxon>Chlamydomonadales</taxon>
        <taxon>Chlamydomonadales incertae sedis</taxon>
        <taxon>Edaphochlamys</taxon>
    </lineage>
</organism>
<name>A0A835XGR1_9CHLO</name>
<dbReference type="Proteomes" id="UP000612055">
    <property type="component" value="Unassembled WGS sequence"/>
</dbReference>
<protein>
    <submittedName>
        <fullName evidence="2">Uncharacterized protein</fullName>
    </submittedName>
</protein>
<comment type="caution">
    <text evidence="2">The sequence shown here is derived from an EMBL/GenBank/DDBJ whole genome shotgun (WGS) entry which is preliminary data.</text>
</comment>
<evidence type="ECO:0000256" key="1">
    <source>
        <dbReference type="SAM" id="MobiDB-lite"/>
    </source>
</evidence>
<feature type="region of interest" description="Disordered" evidence="1">
    <location>
        <begin position="666"/>
        <end position="692"/>
    </location>
</feature>
<sequence length="1143" mass="115894">MNPGSAGASSPPAAAPKAPTPKQQLLALLNERFPALAKIAPDSPPDVVSAAAKRWTAILLAEGPHPHEKDAASLEQSLRQLISAPLPLGLGELVREDEESRATFEVTEQGGGVLVVRLACPQLLALAQAMAAPRPAAASPVTVAASTSAAAAAGTGATTLEEPASAASPELPEGARSEAVSTSAAADRAWGASTTAAAPTPSPRQLLWEPINARFPPVTRVNPDSPPEVVAAAAKRRMVMLLAEVGPPHEVPEVAIVSQLSRRLGGAVLPRSVRALASEAPGTFAVETRADGQLWLRLVDPEFLELASAYAPQGSADASYAPAGSAGVAGRAHGSRGPNAGSGTDFKAQVWTILNRRFLPNMKLLPDATPDAVAAAAKRWMAMLLFESTQAPPYHALPASVLEHRLVNCLHGWALPAPAWVLASSQPETFIVSGMMNGDALITLACPLLLDIARRRANSAAYDPAAVEHWSVGRPAGAHSQAHATSAPAAPPAEVQALRYQPGAAAAKGLRVPEVAKAGATRGPGPARASGAAASGSNGTHSPIETALDELFGPRVKVAADGPHDVVASVAKRWMALVLTEQLPPHELREVALARAVSHRLGTRALPRSVAALAAEDPATFRLALQAKGEWAVRLVCPRLLELAAGAWAEHASLIPAAALAGGPEASATGLAESSGSSSSNGGSGAAGMSPGHKKLMWRELNGRFPPVAELSARSPPEAVAAGAKRRLAALLAEAPAPHELSVAELERALPPLLGGAALTTTVVALVTEGEAARGAFRLAKLPGGDVVRLVCPALLRLAEGLGPEDAAGPAAGGSSSAVAGATLNGGSTAAAGWSIPMPIPVPVPVPVPEPGSRADAWAAALASLALESAPLQAEASSLPYAAVQHVSDPWSAEFAAMLQHCQACAQIGLAVQPPYGRPELVSLYVPPTADGAAAAAVYLLDCASCEQLYGGGEAGLAVRSALAGGIRQVLENEAVAKVVHGARQVAFLEAFCGGGARASPLLDTRVVVAGMGSMLGLRPPPSLAAAPSPAALLTALAAHVGELRAALAATGLWADRPELLAAVAGAHGAALRDEAAAAAGAAAAVPEALQQQEAVAMSRHLPELWAALAEGWWWVAVGAVEGSIGKNRAEAEAAARAWGVGF</sequence>
<dbReference type="EMBL" id="JAEHOE010000166">
    <property type="protein sequence ID" value="KAG2483783.1"/>
    <property type="molecule type" value="Genomic_DNA"/>
</dbReference>
<reference evidence="2" key="1">
    <citation type="journal article" date="2020" name="bioRxiv">
        <title>Comparative genomics of Chlamydomonas.</title>
        <authorList>
            <person name="Craig R.J."/>
            <person name="Hasan A.R."/>
            <person name="Ness R.W."/>
            <person name="Keightley P.D."/>
        </authorList>
    </citation>
    <scope>NUCLEOTIDE SEQUENCE</scope>
    <source>
        <strain evidence="2">CCAP 11/70</strain>
    </source>
</reference>
<accession>A0A835XGR1</accession>
<feature type="region of interest" description="Disordered" evidence="1">
    <location>
        <begin position="154"/>
        <end position="203"/>
    </location>
</feature>
<feature type="region of interest" description="Disordered" evidence="1">
    <location>
        <begin position="1"/>
        <end position="22"/>
    </location>
</feature>
<keyword evidence="3" id="KW-1185">Reference proteome</keyword>
<feature type="compositionally biased region" description="Low complexity" evidence="1">
    <location>
        <begin position="181"/>
        <end position="199"/>
    </location>
</feature>